<proteinExistence type="predicted"/>
<protein>
    <recommendedName>
        <fullName evidence="3">Dienelactone hydrolase domain-containing protein</fullName>
    </recommendedName>
</protein>
<reference evidence="1 2" key="1">
    <citation type="submission" date="2017-10" db="EMBL/GenBank/DDBJ databases">
        <title>Genomics of the genus Arcobacter.</title>
        <authorList>
            <person name="Perez-Cataluna A."/>
            <person name="Figueras M.J."/>
        </authorList>
    </citation>
    <scope>NUCLEOTIDE SEQUENCE [LARGE SCALE GENOMIC DNA]</scope>
    <source>
        <strain evidence="1 2">CECT 8441</strain>
    </source>
</reference>
<dbReference type="AlphaFoldDB" id="A0A4Q1AK36"/>
<dbReference type="EMBL" id="PDKK01000009">
    <property type="protein sequence ID" value="RXK04604.1"/>
    <property type="molecule type" value="Genomic_DNA"/>
</dbReference>
<accession>A0A4Q1AK36</accession>
<evidence type="ECO:0000313" key="1">
    <source>
        <dbReference type="EMBL" id="RXK04604.1"/>
    </source>
</evidence>
<gene>
    <name evidence="1" type="ORF">CRV07_10640</name>
</gene>
<evidence type="ECO:0008006" key="3">
    <source>
        <dbReference type="Google" id="ProtNLM"/>
    </source>
</evidence>
<sequence>MDIDNKAVIFDPYEGAVLDFADEKSAYKYFIKNVGLESYSEKLKEYIKAQTEVMILIGFSVGATAIWNISEENDLRSVQNAFCYYGSQIRYNLNIKPKFPINLVFPSREEHFSIKELIDNISDIENTSVRQVPFLHGFMNEKSLNFDLNAYALELKNLINDLDKK</sequence>
<comment type="caution">
    <text evidence="1">The sequence shown here is derived from an EMBL/GenBank/DDBJ whole genome shotgun (WGS) entry which is preliminary data.</text>
</comment>
<keyword evidence="2" id="KW-1185">Reference proteome</keyword>
<organism evidence="1 2">
    <name type="scientific">Halarcobacter ebronensis</name>
    <dbReference type="NCBI Taxonomy" id="1462615"/>
    <lineage>
        <taxon>Bacteria</taxon>
        <taxon>Pseudomonadati</taxon>
        <taxon>Campylobacterota</taxon>
        <taxon>Epsilonproteobacteria</taxon>
        <taxon>Campylobacterales</taxon>
        <taxon>Arcobacteraceae</taxon>
        <taxon>Halarcobacter</taxon>
    </lineage>
</organism>
<evidence type="ECO:0000313" key="2">
    <source>
        <dbReference type="Proteomes" id="UP000289758"/>
    </source>
</evidence>
<name>A0A4Q1AK36_9BACT</name>
<dbReference type="Proteomes" id="UP000289758">
    <property type="component" value="Unassembled WGS sequence"/>
</dbReference>